<dbReference type="RefSeq" id="WP_179585703.1">
    <property type="nucleotide sequence ID" value="NZ_JACBYR010000001.1"/>
</dbReference>
<reference evidence="2 3" key="1">
    <citation type="submission" date="2020-07" db="EMBL/GenBank/DDBJ databases">
        <title>Genomic Encyclopedia of Type Strains, Phase IV (KMG-V): Genome sequencing to study the core and pangenomes of soil and plant-associated prokaryotes.</title>
        <authorList>
            <person name="Whitman W."/>
        </authorList>
    </citation>
    <scope>NUCLEOTIDE SEQUENCE [LARGE SCALE GENOMIC DNA]</scope>
    <source>
        <strain evidence="2 3">SAS40</strain>
    </source>
</reference>
<dbReference type="EMBL" id="JACBYR010000001">
    <property type="protein sequence ID" value="NYE82643.1"/>
    <property type="molecule type" value="Genomic_DNA"/>
</dbReference>
<evidence type="ECO:0000313" key="2">
    <source>
        <dbReference type="EMBL" id="NYE82643.1"/>
    </source>
</evidence>
<evidence type="ECO:0000256" key="1">
    <source>
        <dbReference type="SAM" id="Phobius"/>
    </source>
</evidence>
<dbReference type="Proteomes" id="UP000542125">
    <property type="component" value="Unassembled WGS sequence"/>
</dbReference>
<organism evidence="2 3">
    <name type="scientific">Pigmentiphaga litoralis</name>
    <dbReference type="NCBI Taxonomy" id="516702"/>
    <lineage>
        <taxon>Bacteria</taxon>
        <taxon>Pseudomonadati</taxon>
        <taxon>Pseudomonadota</taxon>
        <taxon>Betaproteobacteria</taxon>
        <taxon>Burkholderiales</taxon>
        <taxon>Alcaligenaceae</taxon>
        <taxon>Pigmentiphaga</taxon>
    </lineage>
</organism>
<feature type="transmembrane region" description="Helical" evidence="1">
    <location>
        <begin position="40"/>
        <end position="62"/>
    </location>
</feature>
<keyword evidence="1" id="KW-0472">Membrane</keyword>
<accession>A0A7Y9IUC0</accession>
<protein>
    <submittedName>
        <fullName evidence="2">Uncharacterized protein</fullName>
    </submittedName>
</protein>
<proteinExistence type="predicted"/>
<sequence>MNARLETIDARVDGRMRRGEDSMSFMIESIREMRTALRNVQMTIIVTAIGATLTILLGLAAFNATLLSNMVASFDSGKGMASSLAEISAKIQMTNLHQERIESALRQLQPAQ</sequence>
<gene>
    <name evidence="2" type="ORF">FHW18_001914</name>
</gene>
<keyword evidence="3" id="KW-1185">Reference proteome</keyword>
<keyword evidence="1" id="KW-1133">Transmembrane helix</keyword>
<comment type="caution">
    <text evidence="2">The sequence shown here is derived from an EMBL/GenBank/DDBJ whole genome shotgun (WGS) entry which is preliminary data.</text>
</comment>
<name>A0A7Y9IUC0_9BURK</name>
<keyword evidence="1" id="KW-0812">Transmembrane</keyword>
<evidence type="ECO:0000313" key="3">
    <source>
        <dbReference type="Proteomes" id="UP000542125"/>
    </source>
</evidence>
<dbReference type="AlphaFoldDB" id="A0A7Y9IUC0"/>